<name>A0A377DNZ2_ECOLX</name>
<gene>
    <name evidence="1" type="ORF">NCTC8500_01624</name>
</gene>
<proteinExistence type="predicted"/>
<dbReference type="AlphaFoldDB" id="A0A377DNZ2"/>
<evidence type="ECO:0000313" key="2">
    <source>
        <dbReference type="Proteomes" id="UP000254429"/>
    </source>
</evidence>
<protein>
    <submittedName>
        <fullName evidence="1">Uncharacterized protein</fullName>
    </submittedName>
</protein>
<dbReference type="EMBL" id="UGFG01000001">
    <property type="protein sequence ID" value="STM37866.1"/>
    <property type="molecule type" value="Genomic_DNA"/>
</dbReference>
<evidence type="ECO:0000313" key="1">
    <source>
        <dbReference type="EMBL" id="STM37866.1"/>
    </source>
</evidence>
<organism evidence="1 2">
    <name type="scientific">Escherichia coli</name>
    <dbReference type="NCBI Taxonomy" id="562"/>
    <lineage>
        <taxon>Bacteria</taxon>
        <taxon>Pseudomonadati</taxon>
        <taxon>Pseudomonadota</taxon>
        <taxon>Gammaproteobacteria</taxon>
        <taxon>Enterobacterales</taxon>
        <taxon>Enterobacteriaceae</taxon>
        <taxon>Escherichia</taxon>
    </lineage>
</organism>
<dbReference type="Proteomes" id="UP000254429">
    <property type="component" value="Unassembled WGS sequence"/>
</dbReference>
<sequence length="53" mass="6046">MCTGTEKARIVMDDEIHRNIMDIFFKAPFIFKCGTETGGFEETQGSAARYRPQ</sequence>
<accession>A0A377DNZ2</accession>
<reference evidence="1 2" key="1">
    <citation type="submission" date="2018-06" db="EMBL/GenBank/DDBJ databases">
        <authorList>
            <consortium name="Pathogen Informatics"/>
            <person name="Doyle S."/>
        </authorList>
    </citation>
    <scope>NUCLEOTIDE SEQUENCE [LARGE SCALE GENOMIC DNA]</scope>
    <source>
        <strain evidence="1 2">NCTC8500</strain>
    </source>
</reference>